<evidence type="ECO:0000313" key="1">
    <source>
        <dbReference type="EMBL" id="MBB5577648.1"/>
    </source>
</evidence>
<proteinExistence type="predicted"/>
<protein>
    <submittedName>
        <fullName evidence="1">Uncharacterized protein</fullName>
    </submittedName>
</protein>
<reference evidence="1 2" key="1">
    <citation type="submission" date="2020-08" db="EMBL/GenBank/DDBJ databases">
        <title>Genomic Encyclopedia of Type Strains, Phase IV (KMG-V): Genome sequencing to study the core and pangenomes of soil and plant-associated prokaryotes.</title>
        <authorList>
            <person name="Whitman W."/>
        </authorList>
    </citation>
    <scope>NUCLEOTIDE SEQUENCE [LARGE SCALE GENOMIC DNA]</scope>
    <source>
        <strain evidence="1 2">SEMIA 4064</strain>
    </source>
</reference>
<sequence length="167" mass="18633">MRADVGQASLENILSITAKLAFIQKLDLPRDILATTGKTWVEQIVRRVAGEKAWEMRRHAPARQIGLYAIYLSSRQAQLTDVMVDLLIETVHKIATRAKRKVVGDVAKDIERVYGKERLLVEIAVASIDEPAGRVCDVILPSPATTGWRRSSRKARRKGLSSGAYIR</sequence>
<dbReference type="EMBL" id="JACHBI010000023">
    <property type="protein sequence ID" value="MBB5577648.1"/>
    <property type="molecule type" value="Genomic_DNA"/>
</dbReference>
<organism evidence="1 2">
    <name type="scientific">Rhizobium paranaense</name>
    <dbReference type="NCBI Taxonomy" id="1650438"/>
    <lineage>
        <taxon>Bacteria</taxon>
        <taxon>Pseudomonadati</taxon>
        <taxon>Pseudomonadota</taxon>
        <taxon>Alphaproteobacteria</taxon>
        <taxon>Hyphomicrobiales</taxon>
        <taxon>Rhizobiaceae</taxon>
        <taxon>Rhizobium/Agrobacterium group</taxon>
        <taxon>Rhizobium</taxon>
    </lineage>
</organism>
<dbReference type="AlphaFoldDB" id="A0A7W8XXZ9"/>
<name>A0A7W8XXZ9_9HYPH</name>
<keyword evidence="2" id="KW-1185">Reference proteome</keyword>
<evidence type="ECO:0000313" key="2">
    <source>
        <dbReference type="Proteomes" id="UP000549882"/>
    </source>
</evidence>
<comment type="caution">
    <text evidence="1">The sequence shown here is derived from an EMBL/GenBank/DDBJ whole genome shotgun (WGS) entry which is preliminary data.</text>
</comment>
<accession>A0A7W8XXZ9</accession>
<dbReference type="Proteomes" id="UP000549882">
    <property type="component" value="Unassembled WGS sequence"/>
</dbReference>
<gene>
    <name evidence="1" type="ORF">GGD50_006303</name>
</gene>